<gene>
    <name evidence="1" type="ORF">MNB_SV-14-1152</name>
</gene>
<name>A0A1W1CG58_9ZZZZ</name>
<dbReference type="EMBL" id="FPHN01000174">
    <property type="protein sequence ID" value="SFV64828.1"/>
    <property type="molecule type" value="Genomic_DNA"/>
</dbReference>
<sequence>MIGLLATKEETLKFLIKNYFRLSQKKLAEEFEVTEAEMSKIINNHEKKLKNIHLLGFCYLQNIPYEIFNTKKFNTEEKVVSFLDNLKKDKKKEIFCKDEVLFNNLVGVWYAYFYPGSSFGEIYSIKTTIHDDHSISDENGNYGQLLIGELQSVIIKKARNSKNFISILFDNADVAFELFHFSMLSKRNHVKREMCNFGFFSRTKINLEVAEKILGEKRNVQLKMDCDFKERVAEYAEIYFE</sequence>
<reference evidence="1" key="1">
    <citation type="submission" date="2016-10" db="EMBL/GenBank/DDBJ databases">
        <authorList>
            <person name="de Groot N.N."/>
        </authorList>
    </citation>
    <scope>NUCLEOTIDE SEQUENCE</scope>
</reference>
<protein>
    <submittedName>
        <fullName evidence="1">Uncharacterized protein</fullName>
    </submittedName>
</protein>
<evidence type="ECO:0000313" key="1">
    <source>
        <dbReference type="EMBL" id="SFV64828.1"/>
    </source>
</evidence>
<dbReference type="AlphaFoldDB" id="A0A1W1CG58"/>
<accession>A0A1W1CG58</accession>
<organism evidence="1">
    <name type="scientific">hydrothermal vent metagenome</name>
    <dbReference type="NCBI Taxonomy" id="652676"/>
    <lineage>
        <taxon>unclassified sequences</taxon>
        <taxon>metagenomes</taxon>
        <taxon>ecological metagenomes</taxon>
    </lineage>
</organism>
<proteinExistence type="predicted"/>